<dbReference type="KEGG" id="hae:halTADL_2491"/>
<proteinExistence type="inferred from homology"/>
<dbReference type="Pfam" id="PF13279">
    <property type="entry name" value="4HBT_2"/>
    <property type="match status" value="1"/>
</dbReference>
<accession>A0A2H4Q4G5</accession>
<gene>
    <name evidence="3" type="ORF">SAMN05444271_10313</name>
</gene>
<dbReference type="STRING" id="1073996.SAMN05444271_10313"/>
<name>A0A1H6RP18_9EURY</name>
<comment type="similarity">
    <text evidence="1">Belongs to the 4-hydroxybenzoyl-CoA thioesterase family.</text>
</comment>
<evidence type="ECO:0000256" key="1">
    <source>
        <dbReference type="ARBA" id="ARBA00005953"/>
    </source>
</evidence>
<dbReference type="SUPFAM" id="SSF54637">
    <property type="entry name" value="Thioesterase/thiol ester dehydrase-isomerase"/>
    <property type="match status" value="1"/>
</dbReference>
<organism evidence="3 4">
    <name type="scientific">Halohasta litchfieldiae</name>
    <dbReference type="NCBI Taxonomy" id="1073996"/>
    <lineage>
        <taxon>Archaea</taxon>
        <taxon>Methanobacteriati</taxon>
        <taxon>Methanobacteriota</taxon>
        <taxon>Stenosarchaea group</taxon>
        <taxon>Halobacteria</taxon>
        <taxon>Halobacteriales</taxon>
        <taxon>Haloferacaceae</taxon>
        <taxon>Halohasta</taxon>
    </lineage>
</organism>
<dbReference type="RefSeq" id="WP_321166912.1">
    <property type="nucleotide sequence ID" value="NZ_CP024845.1"/>
</dbReference>
<accession>A0A1H6RP18</accession>
<dbReference type="CDD" id="cd00586">
    <property type="entry name" value="4HBT"/>
    <property type="match status" value="1"/>
</dbReference>
<evidence type="ECO:0000256" key="2">
    <source>
        <dbReference type="ARBA" id="ARBA00022801"/>
    </source>
</evidence>
<dbReference type="AlphaFoldDB" id="A0A1H6RP18"/>
<keyword evidence="4" id="KW-1185">Reference proteome</keyword>
<dbReference type="InterPro" id="IPR029069">
    <property type="entry name" value="HotDog_dom_sf"/>
</dbReference>
<keyword evidence="2 3" id="KW-0378">Hydrolase</keyword>
<dbReference type="GO" id="GO:0047617">
    <property type="term" value="F:fatty acyl-CoA hydrolase activity"/>
    <property type="evidence" value="ECO:0007669"/>
    <property type="project" value="TreeGrafter"/>
</dbReference>
<sequence length="171" mass="19221">MRLVHWLESSNTSVALGEESTVPSVHMDGTQRTSMDVDHPVTIPVPVRFRDLDPLGHVNNAVHASYIEEARVAYFKRVLDIDLDTVGTVVASLSIDYRQPIELGDELVVEIRVPKIGTTSLTTEYELRADGDVVATATVVQVLYDYEEDEPTPIPDDWRSTIERFEDHDTE</sequence>
<dbReference type="PANTHER" id="PTHR31793:SF27">
    <property type="entry name" value="NOVEL THIOESTERASE SUPERFAMILY DOMAIN AND SAPOSIN A-TYPE DOMAIN CONTAINING PROTEIN (0610012H03RIK)"/>
    <property type="match status" value="1"/>
</dbReference>
<evidence type="ECO:0000313" key="4">
    <source>
        <dbReference type="Proteomes" id="UP000198888"/>
    </source>
</evidence>
<dbReference type="InterPro" id="IPR050563">
    <property type="entry name" value="4-hydroxybenzoyl-CoA_TE"/>
</dbReference>
<dbReference type="GeneID" id="35003265"/>
<dbReference type="Proteomes" id="UP000198888">
    <property type="component" value="Unassembled WGS sequence"/>
</dbReference>
<dbReference type="EMBL" id="FNYR01000003">
    <property type="protein sequence ID" value="SEI57558.1"/>
    <property type="molecule type" value="Genomic_DNA"/>
</dbReference>
<dbReference type="PANTHER" id="PTHR31793">
    <property type="entry name" value="4-HYDROXYBENZOYL-COA THIOESTERASE FAMILY MEMBER"/>
    <property type="match status" value="1"/>
</dbReference>
<dbReference type="Gene3D" id="3.10.129.10">
    <property type="entry name" value="Hotdog Thioesterase"/>
    <property type="match status" value="1"/>
</dbReference>
<evidence type="ECO:0000313" key="3">
    <source>
        <dbReference type="EMBL" id="SEI57558.1"/>
    </source>
</evidence>
<protein>
    <submittedName>
        <fullName evidence="3">Acyl-CoA thioester hydrolase</fullName>
    </submittedName>
</protein>
<reference evidence="3 4" key="1">
    <citation type="submission" date="2016-10" db="EMBL/GenBank/DDBJ databases">
        <authorList>
            <person name="de Groot N.N."/>
        </authorList>
    </citation>
    <scope>NUCLEOTIDE SEQUENCE [LARGE SCALE GENOMIC DNA]</scope>
    <source>
        <strain evidence="3 4">DSM 22187</strain>
    </source>
</reference>